<protein>
    <submittedName>
        <fullName evidence="2">DUF2399 domain-containing protein</fullName>
    </submittedName>
</protein>
<evidence type="ECO:0000313" key="3">
    <source>
        <dbReference type="Proteomes" id="UP001597212"/>
    </source>
</evidence>
<proteinExistence type="predicted"/>
<evidence type="ECO:0000259" key="1">
    <source>
        <dbReference type="Pfam" id="PF09664"/>
    </source>
</evidence>
<accession>A0ABW4CT68</accession>
<comment type="caution">
    <text evidence="2">The sequence shown here is derived from an EMBL/GenBank/DDBJ whole genome shotgun (WGS) entry which is preliminary data.</text>
</comment>
<feature type="domain" description="DUF2399" evidence="1">
    <location>
        <begin position="122"/>
        <end position="191"/>
    </location>
</feature>
<keyword evidence="3" id="KW-1185">Reference proteome</keyword>
<evidence type="ECO:0000313" key="2">
    <source>
        <dbReference type="EMBL" id="MFD1440569.1"/>
    </source>
</evidence>
<dbReference type="RefSeq" id="WP_125757919.1">
    <property type="nucleotide sequence ID" value="NZ_JBHTOK010000018.1"/>
</dbReference>
<name>A0ABW4CT68_9LACO</name>
<reference evidence="3" key="1">
    <citation type="journal article" date="2019" name="Int. J. Syst. Evol. Microbiol.">
        <title>The Global Catalogue of Microorganisms (GCM) 10K type strain sequencing project: providing services to taxonomists for standard genome sequencing and annotation.</title>
        <authorList>
            <consortium name="The Broad Institute Genomics Platform"/>
            <consortium name="The Broad Institute Genome Sequencing Center for Infectious Disease"/>
            <person name="Wu L."/>
            <person name="Ma J."/>
        </authorList>
    </citation>
    <scope>NUCLEOTIDE SEQUENCE [LARGE SCALE GENOMIC DNA]</scope>
    <source>
        <strain evidence="3">CCM 8912</strain>
    </source>
</reference>
<dbReference type="EMBL" id="JBHTOK010000018">
    <property type="protein sequence ID" value="MFD1440569.1"/>
    <property type="molecule type" value="Genomic_DNA"/>
</dbReference>
<dbReference type="Pfam" id="PF09664">
    <property type="entry name" value="DUF2399"/>
    <property type="match status" value="1"/>
</dbReference>
<gene>
    <name evidence="2" type="ORF">ACFQ5K_04080</name>
</gene>
<dbReference type="InterPro" id="IPR024465">
    <property type="entry name" value="DUF2399"/>
</dbReference>
<dbReference type="Proteomes" id="UP001597212">
    <property type="component" value="Unassembled WGS sequence"/>
</dbReference>
<sequence length="276" mass="30740">MPDYLNAYAQATGHQAPLQASLLDPLFAAMKSGTALPPRAQQAVDVGLTAHTLNDQRENPALWAYYRWVMQHYFAGQTINELSARLIGLAFTSAGLFESDLPQPLSFNPWQAGAAGELPLLAKRAVVLENNGVFILLHRLHPTWPLVLQGGNDFNATYVKLIQRLAERGVEYTYLGDLDSKGIQMAEHFASLLPAAQEKKVLAIQNPERVIGWLTSTLAKSDTARSRRLKVTSPQFEAEMDSVVVTGKFVEQEQLLSDYERLIPAWLANENRREDK</sequence>
<organism evidence="2 3">
    <name type="scientific">Lacticaseibacillus hegangensis</name>
    <dbReference type="NCBI Taxonomy" id="2486010"/>
    <lineage>
        <taxon>Bacteria</taxon>
        <taxon>Bacillati</taxon>
        <taxon>Bacillota</taxon>
        <taxon>Bacilli</taxon>
        <taxon>Lactobacillales</taxon>
        <taxon>Lactobacillaceae</taxon>
        <taxon>Lacticaseibacillus</taxon>
    </lineage>
</organism>